<dbReference type="PANTHER" id="PTHR30055">
    <property type="entry name" value="HTH-TYPE TRANSCRIPTIONAL REGULATOR RUTR"/>
    <property type="match status" value="1"/>
</dbReference>
<dbReference type="InterPro" id="IPR009057">
    <property type="entry name" value="Homeodomain-like_sf"/>
</dbReference>
<sequence length="202" mass="22079">MAVTKPAGGKPAGERVHRAAVRLFATKGFHGTGIRDLAKAADLSSASLYHYMPTKERLLADIMRTSLQGLLDAATGELDGVTDPVERLDRLVVLHVTRHAREPLRTRVVDNEVDALTPASRRDVVGIRDAYEKLWSDTIDDGLRSGVFTTTRPATTRLALLDMCNGVARWFSPGGELGRSDLADHYADLARRMVGAPPKQPR</sequence>
<dbReference type="Pfam" id="PF17932">
    <property type="entry name" value="TetR_C_24"/>
    <property type="match status" value="1"/>
</dbReference>
<feature type="domain" description="HTH tetR-type" evidence="3">
    <location>
        <begin position="10"/>
        <end position="70"/>
    </location>
</feature>
<keyword evidence="1 2" id="KW-0238">DNA-binding</keyword>
<keyword evidence="5" id="KW-1185">Reference proteome</keyword>
<comment type="caution">
    <text evidence="4">The sequence shown here is derived from an EMBL/GenBank/DDBJ whole genome shotgun (WGS) entry which is preliminary data.</text>
</comment>
<name>A0ABP4FSN1_9PSEU</name>
<dbReference type="Gene3D" id="1.10.357.10">
    <property type="entry name" value="Tetracycline Repressor, domain 2"/>
    <property type="match status" value="1"/>
</dbReference>
<dbReference type="Proteomes" id="UP001500467">
    <property type="component" value="Unassembled WGS sequence"/>
</dbReference>
<dbReference type="SUPFAM" id="SSF48498">
    <property type="entry name" value="Tetracyclin repressor-like, C-terminal domain"/>
    <property type="match status" value="1"/>
</dbReference>
<dbReference type="PROSITE" id="PS50977">
    <property type="entry name" value="HTH_TETR_2"/>
    <property type="match status" value="1"/>
</dbReference>
<reference evidence="5" key="1">
    <citation type="journal article" date="2019" name="Int. J. Syst. Evol. Microbiol.">
        <title>The Global Catalogue of Microorganisms (GCM) 10K type strain sequencing project: providing services to taxonomists for standard genome sequencing and annotation.</title>
        <authorList>
            <consortium name="The Broad Institute Genomics Platform"/>
            <consortium name="The Broad Institute Genome Sequencing Center for Infectious Disease"/>
            <person name="Wu L."/>
            <person name="Ma J."/>
        </authorList>
    </citation>
    <scope>NUCLEOTIDE SEQUENCE [LARGE SCALE GENOMIC DNA]</scope>
    <source>
        <strain evidence="5">JCM 13022</strain>
    </source>
</reference>
<dbReference type="PRINTS" id="PR00455">
    <property type="entry name" value="HTHTETR"/>
</dbReference>
<evidence type="ECO:0000313" key="4">
    <source>
        <dbReference type="EMBL" id="GAA1198774.1"/>
    </source>
</evidence>
<dbReference type="InterPro" id="IPR036271">
    <property type="entry name" value="Tet_transcr_reg_TetR-rel_C_sf"/>
</dbReference>
<dbReference type="PANTHER" id="PTHR30055:SF200">
    <property type="entry name" value="HTH-TYPE TRANSCRIPTIONAL REPRESSOR BDCR"/>
    <property type="match status" value="1"/>
</dbReference>
<dbReference type="InterPro" id="IPR001647">
    <property type="entry name" value="HTH_TetR"/>
</dbReference>
<evidence type="ECO:0000259" key="3">
    <source>
        <dbReference type="PROSITE" id="PS50977"/>
    </source>
</evidence>
<gene>
    <name evidence="4" type="ORF">GCM10009675_13030</name>
</gene>
<dbReference type="InterPro" id="IPR041490">
    <property type="entry name" value="KstR2_TetR_C"/>
</dbReference>
<dbReference type="SUPFAM" id="SSF46689">
    <property type="entry name" value="Homeodomain-like"/>
    <property type="match status" value="1"/>
</dbReference>
<accession>A0ABP4FSN1</accession>
<dbReference type="InterPro" id="IPR050109">
    <property type="entry name" value="HTH-type_TetR-like_transc_reg"/>
</dbReference>
<protein>
    <submittedName>
        <fullName evidence="4">TetR/AcrR family transcriptional regulator</fullName>
    </submittedName>
</protein>
<evidence type="ECO:0000256" key="1">
    <source>
        <dbReference type="ARBA" id="ARBA00023125"/>
    </source>
</evidence>
<evidence type="ECO:0000256" key="2">
    <source>
        <dbReference type="PROSITE-ProRule" id="PRU00335"/>
    </source>
</evidence>
<evidence type="ECO:0000313" key="5">
    <source>
        <dbReference type="Proteomes" id="UP001500467"/>
    </source>
</evidence>
<proteinExistence type="predicted"/>
<dbReference type="RefSeq" id="WP_253856526.1">
    <property type="nucleotide sequence ID" value="NZ_BAAALM010000005.1"/>
</dbReference>
<dbReference type="Pfam" id="PF00440">
    <property type="entry name" value="TetR_N"/>
    <property type="match status" value="1"/>
</dbReference>
<feature type="DNA-binding region" description="H-T-H motif" evidence="2">
    <location>
        <begin position="33"/>
        <end position="52"/>
    </location>
</feature>
<organism evidence="4 5">
    <name type="scientific">Prauserella alba</name>
    <dbReference type="NCBI Taxonomy" id="176898"/>
    <lineage>
        <taxon>Bacteria</taxon>
        <taxon>Bacillati</taxon>
        <taxon>Actinomycetota</taxon>
        <taxon>Actinomycetes</taxon>
        <taxon>Pseudonocardiales</taxon>
        <taxon>Pseudonocardiaceae</taxon>
        <taxon>Prauserella</taxon>
    </lineage>
</organism>
<dbReference type="EMBL" id="BAAALM010000005">
    <property type="protein sequence ID" value="GAA1198774.1"/>
    <property type="molecule type" value="Genomic_DNA"/>
</dbReference>